<proteinExistence type="predicted"/>
<keyword evidence="1" id="KW-0812">Transmembrane</keyword>
<evidence type="ECO:0008006" key="4">
    <source>
        <dbReference type="Google" id="ProtNLM"/>
    </source>
</evidence>
<dbReference type="Proteomes" id="UP000177025">
    <property type="component" value="Unassembled WGS sequence"/>
</dbReference>
<accession>A0A1F4UAL5</accession>
<keyword evidence="1" id="KW-0472">Membrane</keyword>
<dbReference type="EMBL" id="MEUM01000087">
    <property type="protein sequence ID" value="OGC41988.1"/>
    <property type="molecule type" value="Genomic_DNA"/>
</dbReference>
<organism evidence="2 3">
    <name type="scientific">candidate division WOR-3 bacterium RBG_13_43_14</name>
    <dbReference type="NCBI Taxonomy" id="1802590"/>
    <lineage>
        <taxon>Bacteria</taxon>
        <taxon>Bacteria division WOR-3</taxon>
    </lineage>
</organism>
<comment type="caution">
    <text evidence="2">The sequence shown here is derived from an EMBL/GenBank/DDBJ whole genome shotgun (WGS) entry which is preliminary data.</text>
</comment>
<sequence>MNNRGVSGFGVIILIIILLIIGYIAYQIGRVHFTYGSISGKVENAARVGSTMDDQQIVNQLVREAEEIHVKLSPDSIFIDRSLPDSFRVYVTYRDSSDVFGVFTYRRHFIIDKVVGMKLL</sequence>
<evidence type="ECO:0000313" key="2">
    <source>
        <dbReference type="EMBL" id="OGC41988.1"/>
    </source>
</evidence>
<protein>
    <recommendedName>
        <fullName evidence="4">DUF4845 domain-containing protein</fullName>
    </recommendedName>
</protein>
<reference evidence="2 3" key="1">
    <citation type="journal article" date="2016" name="Nat. Commun.">
        <title>Thousands of microbial genomes shed light on interconnected biogeochemical processes in an aquifer system.</title>
        <authorList>
            <person name="Anantharaman K."/>
            <person name="Brown C.T."/>
            <person name="Hug L.A."/>
            <person name="Sharon I."/>
            <person name="Castelle C.J."/>
            <person name="Probst A.J."/>
            <person name="Thomas B.C."/>
            <person name="Singh A."/>
            <person name="Wilkins M.J."/>
            <person name="Karaoz U."/>
            <person name="Brodie E.L."/>
            <person name="Williams K.H."/>
            <person name="Hubbard S.S."/>
            <person name="Banfield J.F."/>
        </authorList>
    </citation>
    <scope>NUCLEOTIDE SEQUENCE [LARGE SCALE GENOMIC DNA]</scope>
</reference>
<name>A0A1F4UAL5_UNCW3</name>
<gene>
    <name evidence="2" type="ORF">A2Y85_06930</name>
</gene>
<dbReference type="AlphaFoldDB" id="A0A1F4UAL5"/>
<keyword evidence="1" id="KW-1133">Transmembrane helix</keyword>
<feature type="transmembrane region" description="Helical" evidence="1">
    <location>
        <begin position="6"/>
        <end position="26"/>
    </location>
</feature>
<evidence type="ECO:0000313" key="3">
    <source>
        <dbReference type="Proteomes" id="UP000177025"/>
    </source>
</evidence>
<evidence type="ECO:0000256" key="1">
    <source>
        <dbReference type="SAM" id="Phobius"/>
    </source>
</evidence>